<gene>
    <name evidence="19" type="ORF">EOD39_6181</name>
</gene>
<dbReference type="InterPro" id="IPR000276">
    <property type="entry name" value="GPCR_Rhodpsn"/>
</dbReference>
<evidence type="ECO:0000259" key="18">
    <source>
        <dbReference type="PROSITE" id="PS50262"/>
    </source>
</evidence>
<dbReference type="PRINTS" id="PR01012">
    <property type="entry name" value="NRPEPTIDEYR"/>
</dbReference>
<feature type="transmembrane region" description="Helical" evidence="17">
    <location>
        <begin position="76"/>
        <end position="102"/>
    </location>
</feature>
<protein>
    <recommendedName>
        <fullName evidence="3">Neuropeptide Y receptor type 1</fullName>
    </recommendedName>
</protein>
<dbReference type="PRINTS" id="PR01013">
    <property type="entry name" value="NRPEPTIDEY1R"/>
</dbReference>
<evidence type="ECO:0000256" key="14">
    <source>
        <dbReference type="ARBA" id="ARBA00023224"/>
    </source>
</evidence>
<evidence type="ECO:0000256" key="16">
    <source>
        <dbReference type="RuleBase" id="RU000688"/>
    </source>
</evidence>
<accession>A0A444UB34</accession>
<feature type="transmembrane region" description="Helical" evidence="17">
    <location>
        <begin position="302"/>
        <end position="324"/>
    </location>
</feature>
<feature type="transmembrane region" description="Helical" evidence="17">
    <location>
        <begin position="210"/>
        <end position="233"/>
    </location>
</feature>
<dbReference type="SUPFAM" id="SSF81321">
    <property type="entry name" value="Family A G protein-coupled receptor-like"/>
    <property type="match status" value="1"/>
</dbReference>
<feature type="transmembrane region" description="Helical" evidence="17">
    <location>
        <begin position="114"/>
        <end position="135"/>
    </location>
</feature>
<organism evidence="19 20">
    <name type="scientific">Acipenser ruthenus</name>
    <name type="common">Sterlet sturgeon</name>
    <dbReference type="NCBI Taxonomy" id="7906"/>
    <lineage>
        <taxon>Eukaryota</taxon>
        <taxon>Metazoa</taxon>
        <taxon>Chordata</taxon>
        <taxon>Craniata</taxon>
        <taxon>Vertebrata</taxon>
        <taxon>Euteleostomi</taxon>
        <taxon>Actinopterygii</taxon>
        <taxon>Chondrostei</taxon>
        <taxon>Acipenseriformes</taxon>
        <taxon>Acipenseridae</taxon>
        <taxon>Acipenser</taxon>
    </lineage>
</organism>
<evidence type="ECO:0000313" key="19">
    <source>
        <dbReference type="EMBL" id="RXM32372.1"/>
    </source>
</evidence>
<comment type="caution">
    <text evidence="19">The sequence shown here is derived from an EMBL/GenBank/DDBJ whole genome shotgun (WGS) entry which is preliminary data.</text>
</comment>
<dbReference type="Proteomes" id="UP000289886">
    <property type="component" value="Unassembled WGS sequence"/>
</dbReference>
<evidence type="ECO:0000256" key="11">
    <source>
        <dbReference type="ARBA" id="ARBA00023157"/>
    </source>
</evidence>
<evidence type="ECO:0000256" key="17">
    <source>
        <dbReference type="SAM" id="Phobius"/>
    </source>
</evidence>
<dbReference type="EMBL" id="SCEB01214901">
    <property type="protein sequence ID" value="RXM32372.1"/>
    <property type="molecule type" value="Genomic_DNA"/>
</dbReference>
<keyword evidence="20" id="KW-1185">Reference proteome</keyword>
<dbReference type="GO" id="GO:0005886">
    <property type="term" value="C:plasma membrane"/>
    <property type="evidence" value="ECO:0007669"/>
    <property type="project" value="UniProtKB-SubCell"/>
</dbReference>
<feature type="transmembrane region" description="Helical" evidence="17">
    <location>
        <begin position="155"/>
        <end position="178"/>
    </location>
</feature>
<comment type="similarity">
    <text evidence="2 16">Belongs to the G-protein coupled receptor 1 family.</text>
</comment>
<evidence type="ECO:0000256" key="3">
    <source>
        <dbReference type="ARBA" id="ARBA00019471"/>
    </source>
</evidence>
<keyword evidence="6 16" id="KW-0812">Transmembrane</keyword>
<keyword evidence="10" id="KW-0564">Palmitate</keyword>
<sequence>MDDAPFFNEGNCSGSMNCSEKNSSLLVFGEVCQAHLVMFFIMAIAYGAVALLAVIGNIALILIIMKQKEMHNVTNILIANLSVSDLLMSVMCLPFTLVYTFMDHWVFGEVMCKLNNMVQCVSVSVSILSLVLIAVERHQLIINPRGWRPNNMHAYIGIAITWVMAICISLPLMLFNIVTDDPLKLLPHFQEQYNGKVVCISNWPSETFKLTYTTCLLMIQYIGPLGFIFMCYLKIYIRLKRRNDMMDKMRENKCRSTETKRINVMLISIVVAFAVCWLPLNIFNAVADWNHEIIMNCSHNPVFLLCLLTAMISTCINPIFYGFLNRNFQRDLHAVLHFCKCSSKEEDYETIAMSTVHTDVSKTSLRLGSPEA</sequence>
<keyword evidence="5" id="KW-0597">Phosphoprotein</keyword>
<evidence type="ECO:0000256" key="15">
    <source>
        <dbReference type="ARBA" id="ARBA00023288"/>
    </source>
</evidence>
<evidence type="ECO:0000256" key="8">
    <source>
        <dbReference type="ARBA" id="ARBA00023040"/>
    </source>
</evidence>
<dbReference type="GO" id="GO:0004983">
    <property type="term" value="F:neuropeptide Y receptor activity"/>
    <property type="evidence" value="ECO:0007669"/>
    <property type="project" value="InterPro"/>
</dbReference>
<keyword evidence="8 16" id="KW-0297">G-protein coupled receptor</keyword>
<feature type="transmembrane region" description="Helical" evidence="17">
    <location>
        <begin position="262"/>
        <end position="282"/>
    </location>
</feature>
<dbReference type="InterPro" id="IPR017452">
    <property type="entry name" value="GPCR_Rhodpsn_7TM"/>
</dbReference>
<dbReference type="PROSITE" id="PS50262">
    <property type="entry name" value="G_PROTEIN_RECEP_F1_2"/>
    <property type="match status" value="1"/>
</dbReference>
<keyword evidence="7 17" id="KW-1133">Transmembrane helix</keyword>
<keyword evidence="14 16" id="KW-0807">Transducer</keyword>
<evidence type="ECO:0000256" key="4">
    <source>
        <dbReference type="ARBA" id="ARBA00022475"/>
    </source>
</evidence>
<evidence type="ECO:0000256" key="7">
    <source>
        <dbReference type="ARBA" id="ARBA00022989"/>
    </source>
</evidence>
<evidence type="ECO:0000256" key="2">
    <source>
        <dbReference type="ARBA" id="ARBA00010663"/>
    </source>
</evidence>
<keyword evidence="12 16" id="KW-0675">Receptor</keyword>
<keyword evidence="9 17" id="KW-0472">Membrane</keyword>
<dbReference type="PANTHER" id="PTHR24235">
    <property type="entry name" value="NEUROPEPTIDE Y RECEPTOR"/>
    <property type="match status" value="1"/>
</dbReference>
<evidence type="ECO:0000256" key="12">
    <source>
        <dbReference type="ARBA" id="ARBA00023170"/>
    </source>
</evidence>
<evidence type="ECO:0000313" key="20">
    <source>
        <dbReference type="Proteomes" id="UP000289886"/>
    </source>
</evidence>
<dbReference type="GO" id="GO:0042923">
    <property type="term" value="F:neuropeptide binding"/>
    <property type="evidence" value="ECO:0007669"/>
    <property type="project" value="TreeGrafter"/>
</dbReference>
<evidence type="ECO:0000256" key="1">
    <source>
        <dbReference type="ARBA" id="ARBA00004651"/>
    </source>
</evidence>
<feature type="domain" description="G-protein coupled receptors family 1 profile" evidence="18">
    <location>
        <begin position="56"/>
        <end position="321"/>
    </location>
</feature>
<dbReference type="InterPro" id="IPR000351">
    <property type="entry name" value="NPY1_rcpt"/>
</dbReference>
<name>A0A444UB34_ACIRT</name>
<dbReference type="Gene3D" id="1.20.1070.10">
    <property type="entry name" value="Rhodopsin 7-helix transmembrane proteins"/>
    <property type="match status" value="1"/>
</dbReference>
<keyword evidence="4" id="KW-1003">Cell membrane</keyword>
<evidence type="ECO:0000256" key="10">
    <source>
        <dbReference type="ARBA" id="ARBA00023139"/>
    </source>
</evidence>
<dbReference type="GO" id="GO:0043005">
    <property type="term" value="C:neuron projection"/>
    <property type="evidence" value="ECO:0007669"/>
    <property type="project" value="TreeGrafter"/>
</dbReference>
<dbReference type="FunFam" id="1.20.1070.10:FF:000062">
    <property type="entry name" value="Neuropeptide Y receptor type 1"/>
    <property type="match status" value="1"/>
</dbReference>
<keyword evidence="13" id="KW-0325">Glycoprotein</keyword>
<dbReference type="InterPro" id="IPR000611">
    <property type="entry name" value="NPY_rcpt"/>
</dbReference>
<keyword evidence="11" id="KW-1015">Disulfide bond</keyword>
<keyword evidence="15" id="KW-0449">Lipoprotein</keyword>
<comment type="subcellular location">
    <subcellularLocation>
        <location evidence="1">Cell membrane</location>
        <topology evidence="1">Multi-pass membrane protein</topology>
    </subcellularLocation>
</comment>
<evidence type="ECO:0000256" key="5">
    <source>
        <dbReference type="ARBA" id="ARBA00022553"/>
    </source>
</evidence>
<reference evidence="19 20" key="1">
    <citation type="submission" date="2019-01" db="EMBL/GenBank/DDBJ databases">
        <title>Draft Genome and Complete Hox-Cluster Characterization of the Sterlet Sturgeon (Acipenser ruthenus).</title>
        <authorList>
            <person name="Wei Q."/>
        </authorList>
    </citation>
    <scope>NUCLEOTIDE SEQUENCE [LARGE SCALE GENOMIC DNA]</scope>
    <source>
        <strain evidence="19">WHYD16114868_AA</strain>
        <tissue evidence="19">Blood</tissue>
    </source>
</reference>
<dbReference type="Pfam" id="PF00001">
    <property type="entry name" value="7tm_1"/>
    <property type="match status" value="1"/>
</dbReference>
<feature type="transmembrane region" description="Helical" evidence="17">
    <location>
        <begin position="36"/>
        <end position="64"/>
    </location>
</feature>
<dbReference type="PRINTS" id="PR00237">
    <property type="entry name" value="GPCRRHODOPSN"/>
</dbReference>
<dbReference type="AlphaFoldDB" id="A0A444UB34"/>
<proteinExistence type="inferred from homology"/>
<dbReference type="PROSITE" id="PS00237">
    <property type="entry name" value="G_PROTEIN_RECEP_F1_1"/>
    <property type="match status" value="1"/>
</dbReference>
<dbReference type="PANTHER" id="PTHR24235:SF24">
    <property type="entry name" value="NEUROPEPTIDE Y RECEPTOR TYPE 1"/>
    <property type="match status" value="1"/>
</dbReference>
<evidence type="ECO:0000256" key="6">
    <source>
        <dbReference type="ARBA" id="ARBA00022692"/>
    </source>
</evidence>
<evidence type="ECO:0000256" key="13">
    <source>
        <dbReference type="ARBA" id="ARBA00023180"/>
    </source>
</evidence>
<evidence type="ECO:0000256" key="9">
    <source>
        <dbReference type="ARBA" id="ARBA00023136"/>
    </source>
</evidence>
<dbReference type="OrthoDB" id="9046662at2759"/>